<dbReference type="AlphaFoldDB" id="A0AA38H223"/>
<comment type="caution">
    <text evidence="2">The sequence shown here is derived from an EMBL/GenBank/DDBJ whole genome shotgun (WGS) entry which is preliminary data.</text>
</comment>
<protein>
    <submittedName>
        <fullName evidence="2">Uncharacterized protein</fullName>
    </submittedName>
</protein>
<feature type="transmembrane region" description="Helical" evidence="1">
    <location>
        <begin position="194"/>
        <end position="213"/>
    </location>
</feature>
<evidence type="ECO:0000256" key="1">
    <source>
        <dbReference type="SAM" id="Phobius"/>
    </source>
</evidence>
<dbReference type="RefSeq" id="XP_052942137.1">
    <property type="nucleotide sequence ID" value="XM_053091205.1"/>
</dbReference>
<gene>
    <name evidence="2" type="ORF">MKK02DRAFT_40662</name>
</gene>
<feature type="transmembrane region" description="Helical" evidence="1">
    <location>
        <begin position="159"/>
        <end position="182"/>
    </location>
</feature>
<feature type="transmembrane region" description="Helical" evidence="1">
    <location>
        <begin position="12"/>
        <end position="29"/>
    </location>
</feature>
<keyword evidence="3" id="KW-1185">Reference proteome</keyword>
<dbReference type="Proteomes" id="UP001164286">
    <property type="component" value="Unassembled WGS sequence"/>
</dbReference>
<reference evidence="2" key="1">
    <citation type="journal article" date="2022" name="G3 (Bethesda)">
        <title>High quality genome of the basidiomycete yeast Dioszegia hungarica PDD-24b-2 isolated from cloud water.</title>
        <authorList>
            <person name="Jarrige D."/>
            <person name="Haridas S."/>
            <person name="Bleykasten-Grosshans C."/>
            <person name="Joly M."/>
            <person name="Nadalig T."/>
            <person name="Sancelme M."/>
            <person name="Vuilleumier S."/>
            <person name="Grigoriev I.V."/>
            <person name="Amato P."/>
            <person name="Bringel F."/>
        </authorList>
    </citation>
    <scope>NUCLEOTIDE SEQUENCE</scope>
    <source>
        <strain evidence="2">PDD-24b-2</strain>
    </source>
</reference>
<sequence>MAGSKNSSRWIFYLLYLSLSASGIYYFHFSPASQIGARSLNALTSTSAPFAYPDHPNVIIRRVYTGFSVPDSILSCIVTIFLAGPAGFSEHIRIQQINFLLNLGPLALVFSIESIRAKRWSLAVLYQSLGGAIIVPLYFVAHTYIFSQSDATRPNPTRWASTILPTVAVAYILPTAILFYPFANIEYTMLATAVWQFSPVLINLVWVLLTRLAPAHTGESRSTGHILRQAHKVMGSLASLSHLTTLFACFSPSYPDITLSSVFWSGQTPKVSFSEAMNFIFQVDYLIVFACSTLWCLQIRDRARRERNKAGRVTMDLLVLGASVVFLGPGATVSWAVCACEAGIDESLEKGLPLWTEKLMSDTSTVK</sequence>
<feature type="transmembrane region" description="Helical" evidence="1">
    <location>
        <begin position="279"/>
        <end position="297"/>
    </location>
</feature>
<dbReference type="EMBL" id="JAKWFO010000014">
    <property type="protein sequence ID" value="KAI9632360.1"/>
    <property type="molecule type" value="Genomic_DNA"/>
</dbReference>
<keyword evidence="1" id="KW-1133">Transmembrane helix</keyword>
<evidence type="ECO:0000313" key="2">
    <source>
        <dbReference type="EMBL" id="KAI9632360.1"/>
    </source>
</evidence>
<keyword evidence="1" id="KW-0472">Membrane</keyword>
<proteinExistence type="predicted"/>
<organism evidence="2 3">
    <name type="scientific">Dioszegia hungarica</name>
    <dbReference type="NCBI Taxonomy" id="4972"/>
    <lineage>
        <taxon>Eukaryota</taxon>
        <taxon>Fungi</taxon>
        <taxon>Dikarya</taxon>
        <taxon>Basidiomycota</taxon>
        <taxon>Agaricomycotina</taxon>
        <taxon>Tremellomycetes</taxon>
        <taxon>Tremellales</taxon>
        <taxon>Bulleribasidiaceae</taxon>
        <taxon>Dioszegia</taxon>
    </lineage>
</organism>
<name>A0AA38H223_9TREE</name>
<feature type="transmembrane region" description="Helical" evidence="1">
    <location>
        <begin position="123"/>
        <end position="147"/>
    </location>
</feature>
<evidence type="ECO:0000313" key="3">
    <source>
        <dbReference type="Proteomes" id="UP001164286"/>
    </source>
</evidence>
<dbReference type="GeneID" id="77730410"/>
<keyword evidence="1" id="KW-0812">Transmembrane</keyword>
<accession>A0AA38H223</accession>
<feature type="transmembrane region" description="Helical" evidence="1">
    <location>
        <begin position="317"/>
        <end position="337"/>
    </location>
</feature>